<evidence type="ECO:0000259" key="2">
    <source>
        <dbReference type="Pfam" id="PF02120"/>
    </source>
</evidence>
<evidence type="ECO:0000313" key="4">
    <source>
        <dbReference type="Proteomes" id="UP001449225"/>
    </source>
</evidence>
<protein>
    <submittedName>
        <fullName evidence="3">Flagellar hook-length control protein FliK</fullName>
    </submittedName>
</protein>
<organism evidence="3 4">
    <name type="scientific">Neptuniibacter pectenicola</name>
    <dbReference type="NCBI Taxonomy" id="1806669"/>
    <lineage>
        <taxon>Bacteria</taxon>
        <taxon>Pseudomonadati</taxon>
        <taxon>Pseudomonadota</taxon>
        <taxon>Gammaproteobacteria</taxon>
        <taxon>Oceanospirillales</taxon>
        <taxon>Oceanospirillaceae</taxon>
        <taxon>Neptuniibacter</taxon>
    </lineage>
</organism>
<feature type="domain" description="Flagellar hook-length control protein-like C-terminal" evidence="2">
    <location>
        <begin position="538"/>
        <end position="612"/>
    </location>
</feature>
<keyword evidence="3" id="KW-0966">Cell projection</keyword>
<keyword evidence="4" id="KW-1185">Reference proteome</keyword>
<dbReference type="InterPro" id="IPR021136">
    <property type="entry name" value="Flagellar_hook_control-like_C"/>
</dbReference>
<feature type="region of interest" description="Disordered" evidence="1">
    <location>
        <begin position="88"/>
        <end position="109"/>
    </location>
</feature>
<feature type="compositionally biased region" description="Polar residues" evidence="1">
    <location>
        <begin position="9"/>
        <end position="22"/>
    </location>
</feature>
<gene>
    <name evidence="3" type="ORF">WNY58_09680</name>
</gene>
<feature type="compositionally biased region" description="Polar residues" evidence="1">
    <location>
        <begin position="88"/>
        <end position="98"/>
    </location>
</feature>
<feature type="region of interest" description="Disordered" evidence="1">
    <location>
        <begin position="1"/>
        <end position="22"/>
    </location>
</feature>
<evidence type="ECO:0000313" key="3">
    <source>
        <dbReference type="EMBL" id="MEM5536657.1"/>
    </source>
</evidence>
<dbReference type="EMBL" id="JBBMRA010000007">
    <property type="protein sequence ID" value="MEM5536657.1"/>
    <property type="molecule type" value="Genomic_DNA"/>
</dbReference>
<comment type="caution">
    <text evidence="3">The sequence shown here is derived from an EMBL/GenBank/DDBJ whole genome shotgun (WGS) entry which is preliminary data.</text>
</comment>
<dbReference type="Proteomes" id="UP001449225">
    <property type="component" value="Unassembled WGS sequence"/>
</dbReference>
<evidence type="ECO:0000256" key="1">
    <source>
        <dbReference type="SAM" id="MobiDB-lite"/>
    </source>
</evidence>
<accession>A0ABU9TSG0</accession>
<sequence>MLPQLSGIPLQTTDASSDSSRNLNTLLPVGRNVSATVVAVSRDQTQPEIFRLKLEVNNRLIQMGVFQALPVGQKINVNRQSDGQIQITLPTPQNSSGKQAPAATATTAAATNNPSAAALQAKGPSDPILKLNLQTTDNSAKLPIDIKTLAAVISSRPIYTSNNPPTNTSAPLTRSADTVPVQTTGPLTTVAEPSTNRTTTAAGTSLNSLAAAMQTTAATHTPLPLPSSTAKVATTASTPELTIQGKTPLATDLSLKNTLSMPNAQSANTDTAAKGLAPAPLISDGKNIANPTNNATSRPIGPPSHHMLTLALPDGSKVELASPRPLVQGTQLQLLKTASNEVHVLQIRTPESTPASALEKPAVQATLRNALPSQLPTADAFSQLSQVASQAQGPQASQISSVVKTMLQLFGVRPGSPEAPAQIKQNIELGGLSTEHNLSKGLAPHPQDMKHQLQQLQKLADTLPAEQKERLEQLLQGVHSRVTSQQLTSLQQWREMPDGGFERVFQLDLPIKNGEHWDNLELRLSREGGTNAAGEMISVWRVRLHFDLEDQGGVDAEIRLTDGHEISTLFWCELKETADKLRERSDEFSARLRQCGFDSTEVNWHEGTAPEQKQTIHKQLVDLHT</sequence>
<keyword evidence="3" id="KW-0282">Flagellum</keyword>
<keyword evidence="3" id="KW-0969">Cilium</keyword>
<dbReference type="Pfam" id="PF02120">
    <property type="entry name" value="Flg_hook"/>
    <property type="match status" value="1"/>
</dbReference>
<proteinExistence type="predicted"/>
<reference evidence="3 4" key="1">
    <citation type="submission" date="2024-03" db="EMBL/GenBank/DDBJ databases">
        <title>Community enrichment and isolation of bacterial strains for fucoidan degradation.</title>
        <authorList>
            <person name="Sichert A."/>
        </authorList>
    </citation>
    <scope>NUCLEOTIDE SEQUENCE [LARGE SCALE GENOMIC DNA]</scope>
    <source>
        <strain evidence="3 4">AS76</strain>
    </source>
</reference>
<feature type="compositionally biased region" description="Low complexity" evidence="1">
    <location>
        <begin position="100"/>
        <end position="109"/>
    </location>
</feature>
<name>A0ABU9TSG0_9GAMM</name>
<dbReference type="RefSeq" id="WP_342854417.1">
    <property type="nucleotide sequence ID" value="NZ_JBBMRA010000007.1"/>
</dbReference>